<keyword evidence="2" id="KW-1185">Reference proteome</keyword>
<evidence type="ECO:0008006" key="3">
    <source>
        <dbReference type="Google" id="ProtNLM"/>
    </source>
</evidence>
<reference evidence="1 2" key="1">
    <citation type="submission" date="2023-01" db="EMBL/GenBank/DDBJ databases">
        <title>Cultivation and genomic characterization of new, ubiquitous marine nitrite-oxidizing bacteria from the Nitrospirales.</title>
        <authorList>
            <person name="Mueller A.J."/>
            <person name="Daebeler A."/>
            <person name="Herbold C.W."/>
            <person name="Kirkegaard R.H."/>
            <person name="Daims H."/>
        </authorList>
    </citation>
    <scope>NUCLEOTIDE SEQUENCE [LARGE SCALE GENOMIC DNA]</scope>
    <source>
        <strain evidence="1 2">DK</strain>
    </source>
</reference>
<dbReference type="KEGG" id="nneo:PQG83_10440"/>
<accession>A0AA96GEH5</accession>
<evidence type="ECO:0000313" key="2">
    <source>
        <dbReference type="Proteomes" id="UP001302494"/>
    </source>
</evidence>
<dbReference type="AlphaFoldDB" id="A0AA96GEH5"/>
<protein>
    <recommendedName>
        <fullName evidence="3">HEAT repeat domain-containing protein</fullName>
    </recommendedName>
</protein>
<proteinExistence type="predicted"/>
<organism evidence="1 2">
    <name type="scientific">Candidatus Nitrospira neomarina</name>
    <dbReference type="NCBI Taxonomy" id="3020899"/>
    <lineage>
        <taxon>Bacteria</taxon>
        <taxon>Pseudomonadati</taxon>
        <taxon>Nitrospirota</taxon>
        <taxon>Nitrospiria</taxon>
        <taxon>Nitrospirales</taxon>
        <taxon>Nitrospiraceae</taxon>
        <taxon>Nitrospira</taxon>
    </lineage>
</organism>
<gene>
    <name evidence="1" type="ORF">PQG83_10440</name>
</gene>
<dbReference type="RefSeq" id="WP_312740621.1">
    <property type="nucleotide sequence ID" value="NZ_CP116968.1"/>
</dbReference>
<dbReference type="Proteomes" id="UP001302494">
    <property type="component" value="Chromosome"/>
</dbReference>
<sequence length="363" mass="40043">MRRVLVCLFALVFVTGPSDGMARRVHLSSEQISQLAQIHIILLTSSVRTEEGLVQSEALHTLVAKRFQELGFSVVSDSSASHDVEFRVFCVERKRFVGTTPGGGDAELEEAPDRLWNGPACRFRYHLNGVDLGWLTEVRGPSSDEKLGFREAGEAFEESAVFASLLQEVARSEFPLLVMADWGHASRLASLLLDSETQPAQQQLIVQQMAGFSSSTFLPSLLTFIQRQHFPVEAIEALASAGEEGLPHLVALFQDRNQLPMIQASAARGIGRIYGTTGNRAAFVPMVEYLAEAVDTIASPDDIEFPVLTEVVWSLSNSRSDRVLGLLHLLQAKIWIYHDPSGNMQELREAVSAVSKFLDHVQL</sequence>
<name>A0AA96GEH5_9BACT</name>
<evidence type="ECO:0000313" key="1">
    <source>
        <dbReference type="EMBL" id="WNM60186.1"/>
    </source>
</evidence>
<dbReference type="EMBL" id="CP116968">
    <property type="protein sequence ID" value="WNM60186.1"/>
    <property type="molecule type" value="Genomic_DNA"/>
</dbReference>